<dbReference type="Pfam" id="PF14026">
    <property type="entry name" value="SCO4226-like"/>
    <property type="match status" value="1"/>
</dbReference>
<accession>A0A330HU93</accession>
<gene>
    <name evidence="1" type="ORF">DPM33_07695</name>
</gene>
<dbReference type="AlphaFoldDB" id="A0A330HU93"/>
<protein>
    <submittedName>
        <fullName evidence="1">DUF4242 domain-containing protein</fullName>
    </submittedName>
</protein>
<name>A0A330HU93_9HYPH</name>
<keyword evidence="2" id="KW-1185">Reference proteome</keyword>
<sequence length="93" mass="10468">MQKYIIEREIPKVGTFERAQLRDTSKASNAVLAELGPDIQWVESFVTDDKTFCVYLAKDEAIIQRHAKMSGFPATKVTEVKRLFDPTTAYAAA</sequence>
<proteinExistence type="predicted"/>
<dbReference type="Proteomes" id="UP000251558">
    <property type="component" value="Unassembled WGS sequence"/>
</dbReference>
<organism evidence="1 2">
    <name type="scientific">Mesorhizobium hawassense</name>
    <dbReference type="NCBI Taxonomy" id="1209954"/>
    <lineage>
        <taxon>Bacteria</taxon>
        <taxon>Pseudomonadati</taxon>
        <taxon>Pseudomonadota</taxon>
        <taxon>Alphaproteobacteria</taxon>
        <taxon>Hyphomicrobiales</taxon>
        <taxon>Phyllobacteriaceae</taxon>
        <taxon>Mesorhizobium</taxon>
    </lineage>
</organism>
<evidence type="ECO:0000313" key="1">
    <source>
        <dbReference type="EMBL" id="RAZ91192.1"/>
    </source>
</evidence>
<dbReference type="InterPro" id="IPR025336">
    <property type="entry name" value="SCO4226-like"/>
</dbReference>
<evidence type="ECO:0000313" key="2">
    <source>
        <dbReference type="Proteomes" id="UP000251558"/>
    </source>
</evidence>
<dbReference type="EMBL" id="QMBP01000003">
    <property type="protein sequence ID" value="RAZ91192.1"/>
    <property type="molecule type" value="Genomic_DNA"/>
</dbReference>
<dbReference type="OrthoDB" id="9800027at2"/>
<comment type="caution">
    <text evidence="1">The sequence shown here is derived from an EMBL/GenBank/DDBJ whole genome shotgun (WGS) entry which is preliminary data.</text>
</comment>
<dbReference type="RefSeq" id="WP_112096825.1">
    <property type="nucleotide sequence ID" value="NZ_QMBP01000003.1"/>
</dbReference>
<reference evidence="1 2" key="1">
    <citation type="submission" date="2018-07" db="EMBL/GenBank/DDBJ databases">
        <title>Diversity of Mesorhizobium strains in Brazil.</title>
        <authorList>
            <person name="Helene L.C.F."/>
            <person name="Dall'Agnol R."/>
            <person name="Delamuta J.R.M."/>
            <person name="Hungria M."/>
        </authorList>
    </citation>
    <scope>NUCLEOTIDE SEQUENCE [LARGE SCALE GENOMIC DNA]</scope>
    <source>
        <strain evidence="1 2">AC99b</strain>
    </source>
</reference>